<name>A0A850RAS2_9LACO</name>
<keyword evidence="1" id="KW-0255">Endonuclease</keyword>
<dbReference type="EMBL" id="JABZEC010000001">
    <property type="protein sequence ID" value="NVY95918.1"/>
    <property type="molecule type" value="Genomic_DNA"/>
</dbReference>
<sequence>MAINCGASAIKGNGFIFHQLNRMKYSIGPTFKSISSNDIKSAGIMVTNFAEQQKNDVFFQQVDETITFYQSKFKKRKKGICKRCFADP</sequence>
<comment type="caution">
    <text evidence="1">The sequence shown here is derived from an EMBL/GenBank/DDBJ whole genome shotgun (WGS) entry which is preliminary data.</text>
</comment>
<gene>
    <name evidence="1" type="ORF">HU830_01720</name>
</gene>
<keyword evidence="2" id="KW-1185">Reference proteome</keyword>
<dbReference type="Proteomes" id="UP000563523">
    <property type="component" value="Unassembled WGS sequence"/>
</dbReference>
<dbReference type="SUPFAM" id="SSF116734">
    <property type="entry name" value="DNA methylase specificity domain"/>
    <property type="match status" value="1"/>
</dbReference>
<accession>A0A850RAS2</accession>
<evidence type="ECO:0000313" key="2">
    <source>
        <dbReference type="Proteomes" id="UP000563523"/>
    </source>
</evidence>
<keyword evidence="1" id="KW-0540">Nuclease</keyword>
<organism evidence="1 2">
    <name type="scientific">Bombilactobacillus apium</name>
    <dbReference type="NCBI Taxonomy" id="2675299"/>
    <lineage>
        <taxon>Bacteria</taxon>
        <taxon>Bacillati</taxon>
        <taxon>Bacillota</taxon>
        <taxon>Bacilli</taxon>
        <taxon>Lactobacillales</taxon>
        <taxon>Lactobacillaceae</taxon>
        <taxon>Bombilactobacillus</taxon>
    </lineage>
</organism>
<reference evidence="1 2" key="1">
    <citation type="submission" date="2020-06" db="EMBL/GenBank/DDBJ databases">
        <authorList>
            <person name="Kang J."/>
        </authorList>
    </citation>
    <scope>NUCLEOTIDE SEQUENCE [LARGE SCALE GENOMIC DNA]</scope>
    <source>
        <strain evidence="1 2">DCY120</strain>
    </source>
</reference>
<evidence type="ECO:0000313" key="1">
    <source>
        <dbReference type="EMBL" id="NVY95918.1"/>
    </source>
</evidence>
<dbReference type="GO" id="GO:0004519">
    <property type="term" value="F:endonuclease activity"/>
    <property type="evidence" value="ECO:0007669"/>
    <property type="project" value="UniProtKB-KW"/>
</dbReference>
<protein>
    <submittedName>
        <fullName evidence="1">Restriction endonuclease subunit S</fullName>
    </submittedName>
</protein>
<proteinExistence type="predicted"/>
<dbReference type="AlphaFoldDB" id="A0A850RAS2"/>
<keyword evidence="1" id="KW-0378">Hydrolase</keyword>